<name>M8CV38_AEGTA</name>
<proteinExistence type="predicted"/>
<dbReference type="AlphaFoldDB" id="M8CV38"/>
<dbReference type="EnsemblPlants" id="EMT31497">
    <property type="protein sequence ID" value="EMT31497"/>
    <property type="gene ID" value="F775_06283"/>
</dbReference>
<reference evidence="1" key="1">
    <citation type="submission" date="2015-06" db="UniProtKB">
        <authorList>
            <consortium name="EnsemblPlants"/>
        </authorList>
    </citation>
    <scope>IDENTIFICATION</scope>
</reference>
<organism evidence="1">
    <name type="scientific">Aegilops tauschii</name>
    <name type="common">Tausch's goatgrass</name>
    <name type="synonym">Aegilops squarrosa</name>
    <dbReference type="NCBI Taxonomy" id="37682"/>
    <lineage>
        <taxon>Eukaryota</taxon>
        <taxon>Viridiplantae</taxon>
        <taxon>Streptophyta</taxon>
        <taxon>Embryophyta</taxon>
        <taxon>Tracheophyta</taxon>
        <taxon>Spermatophyta</taxon>
        <taxon>Magnoliopsida</taxon>
        <taxon>Liliopsida</taxon>
        <taxon>Poales</taxon>
        <taxon>Poaceae</taxon>
        <taxon>BOP clade</taxon>
        <taxon>Pooideae</taxon>
        <taxon>Triticodae</taxon>
        <taxon>Triticeae</taxon>
        <taxon>Triticinae</taxon>
        <taxon>Aegilops</taxon>
    </lineage>
</organism>
<protein>
    <submittedName>
        <fullName evidence="1">Uncharacterized protein</fullName>
    </submittedName>
</protein>
<evidence type="ECO:0000313" key="1">
    <source>
        <dbReference type="EnsemblPlants" id="EMT31497"/>
    </source>
</evidence>
<sequence length="148" mass="16382">MATPPSSTSAMAGLAPPSTSPMVTLVPPFISTMDAAAFFLNVRKRPIDQEPKSRSKWRTVKEEAVAISKNPKISFSGYHILLCLKPLAECTNLLDALMLRSTSPLVDKPTNRRDFDCLQNWLRTADLERCKGVSLEPEGEDQDFSQLS</sequence>
<accession>M8CV38</accession>